<name>A0A8J3RIU9_9ACTN</name>
<evidence type="ECO:0000313" key="1">
    <source>
        <dbReference type="EMBL" id="GIH73138.1"/>
    </source>
</evidence>
<dbReference type="PANTHER" id="PTHR36849">
    <property type="entry name" value="CYTOPLASMIC PROTEIN-RELATED"/>
    <property type="match status" value="1"/>
</dbReference>
<dbReference type="Pfam" id="PF22752">
    <property type="entry name" value="DUF488-N3i"/>
    <property type="match status" value="1"/>
</dbReference>
<protein>
    <submittedName>
        <fullName evidence="1">Uncharacterized protein</fullName>
    </submittedName>
</protein>
<dbReference type="AlphaFoldDB" id="A0A8J3RIU9"/>
<dbReference type="InterPro" id="IPR052552">
    <property type="entry name" value="YeaO-like"/>
</dbReference>
<gene>
    <name evidence="1" type="ORF">Mth01_53910</name>
</gene>
<sequence>MSSSVAVRRVYDDPMPEDGARVLVDRIWPRGLRKEAAHLDEWLKDVAPSSELRAWYGHVPERFGEFRHRYLAELADEPTDPARQAALDRLRSLREQGPVTLLTATKDVARSNAAVLAEMLSAPTA</sequence>
<organism evidence="1 2">
    <name type="scientific">Sphaerimonospora thailandensis</name>
    <dbReference type="NCBI Taxonomy" id="795644"/>
    <lineage>
        <taxon>Bacteria</taxon>
        <taxon>Bacillati</taxon>
        <taxon>Actinomycetota</taxon>
        <taxon>Actinomycetes</taxon>
        <taxon>Streptosporangiales</taxon>
        <taxon>Streptosporangiaceae</taxon>
        <taxon>Sphaerimonospora</taxon>
    </lineage>
</organism>
<dbReference type="Proteomes" id="UP000610966">
    <property type="component" value="Unassembled WGS sequence"/>
</dbReference>
<dbReference type="RefSeq" id="WP_204018777.1">
    <property type="nucleotide sequence ID" value="NZ_BOOG01000073.1"/>
</dbReference>
<keyword evidence="2" id="KW-1185">Reference proteome</keyword>
<dbReference type="PANTHER" id="PTHR36849:SF1">
    <property type="entry name" value="CYTOPLASMIC PROTEIN"/>
    <property type="match status" value="1"/>
</dbReference>
<dbReference type="EMBL" id="BOOG01000073">
    <property type="protein sequence ID" value="GIH73138.1"/>
    <property type="molecule type" value="Genomic_DNA"/>
</dbReference>
<reference evidence="1" key="1">
    <citation type="submission" date="2021-01" db="EMBL/GenBank/DDBJ databases">
        <title>Whole genome shotgun sequence of Sphaerimonospora thailandensis NBRC 107569.</title>
        <authorList>
            <person name="Komaki H."/>
            <person name="Tamura T."/>
        </authorList>
    </citation>
    <scope>NUCLEOTIDE SEQUENCE</scope>
    <source>
        <strain evidence="1">NBRC 107569</strain>
    </source>
</reference>
<accession>A0A8J3RIU9</accession>
<proteinExistence type="predicted"/>
<evidence type="ECO:0000313" key="2">
    <source>
        <dbReference type="Proteomes" id="UP000610966"/>
    </source>
</evidence>
<comment type="caution">
    <text evidence="1">The sequence shown here is derived from an EMBL/GenBank/DDBJ whole genome shotgun (WGS) entry which is preliminary data.</text>
</comment>